<protein>
    <recommendedName>
        <fullName evidence="3">Prokaryotic-type class I peptide chain release factors domain-containing protein</fullName>
    </recommendedName>
</protein>
<evidence type="ECO:0000259" key="3">
    <source>
        <dbReference type="Pfam" id="PF00472"/>
    </source>
</evidence>
<dbReference type="GO" id="GO:0016150">
    <property type="term" value="F:translation release factor activity, codon nonspecific"/>
    <property type="evidence" value="ECO:0007669"/>
    <property type="project" value="TreeGrafter"/>
</dbReference>
<dbReference type="PANTHER" id="PTHR11075:SF54">
    <property type="entry name" value="LARGE RIBOSOMAL SUBUNIT PROTEIN ML62"/>
    <property type="match status" value="1"/>
</dbReference>
<gene>
    <name evidence="4" type="ORF">PAC_14133</name>
</gene>
<keyword evidence="5" id="KW-1185">Reference proteome</keyword>
<dbReference type="InterPro" id="IPR052104">
    <property type="entry name" value="Mito_Release_Factor_mL62"/>
</dbReference>
<dbReference type="GO" id="GO:0005762">
    <property type="term" value="C:mitochondrial large ribosomal subunit"/>
    <property type="evidence" value="ECO:0007669"/>
    <property type="project" value="TreeGrafter"/>
</dbReference>
<evidence type="ECO:0000313" key="5">
    <source>
        <dbReference type="Proteomes" id="UP000184330"/>
    </source>
</evidence>
<name>A0A1L7XGQ9_9HELO</name>
<dbReference type="Pfam" id="PF00472">
    <property type="entry name" value="RF-1"/>
    <property type="match status" value="1"/>
</dbReference>
<feature type="domain" description="Prokaryotic-type class I peptide chain release factors" evidence="3">
    <location>
        <begin position="58"/>
        <end position="182"/>
    </location>
</feature>
<reference evidence="4 5" key="1">
    <citation type="submission" date="2016-03" db="EMBL/GenBank/DDBJ databases">
        <authorList>
            <person name="Ploux O."/>
        </authorList>
    </citation>
    <scope>NUCLEOTIDE SEQUENCE [LARGE SCALE GENOMIC DNA]</scope>
    <source>
        <strain evidence="4 5">UAMH 11012</strain>
    </source>
</reference>
<dbReference type="OrthoDB" id="270639at2759"/>
<evidence type="ECO:0000313" key="4">
    <source>
        <dbReference type="EMBL" id="CZR64235.1"/>
    </source>
</evidence>
<dbReference type="Gene3D" id="3.30.160.20">
    <property type="match status" value="1"/>
</dbReference>
<dbReference type="STRING" id="576137.A0A1L7XGQ9"/>
<sequence>MLQRYALGTFSAASFRGQSFPALQQLRTTYSSHSRSSDDETDFDAAREWYRGFNKSTIPLKIATTTFSCSSGPGGQKTNKTASKATTTWSVKALMPHVPKVLHRELRACRYYASSSDSIVIQCDSDRSQTSNEKENFERLTEEITKMYKKRVPGVTSAEQKQRVEKIKSLARLSKDHSYNDQAAQQHKLRLKQAIVAERRSTQGLERQKKSAAERKAQKETAEARLFALKGKKGKKGKGPKS</sequence>
<evidence type="ECO:0000256" key="2">
    <source>
        <dbReference type="SAM" id="MobiDB-lite"/>
    </source>
</evidence>
<comment type="similarity">
    <text evidence="1">Belongs to the prokaryotic/mitochondrial release factor family.</text>
</comment>
<organism evidence="4 5">
    <name type="scientific">Phialocephala subalpina</name>
    <dbReference type="NCBI Taxonomy" id="576137"/>
    <lineage>
        <taxon>Eukaryota</taxon>
        <taxon>Fungi</taxon>
        <taxon>Dikarya</taxon>
        <taxon>Ascomycota</taxon>
        <taxon>Pezizomycotina</taxon>
        <taxon>Leotiomycetes</taxon>
        <taxon>Helotiales</taxon>
        <taxon>Mollisiaceae</taxon>
        <taxon>Phialocephala</taxon>
        <taxon>Phialocephala fortinii species complex</taxon>
    </lineage>
</organism>
<dbReference type="GO" id="GO:0070126">
    <property type="term" value="P:mitochondrial translational termination"/>
    <property type="evidence" value="ECO:0007669"/>
    <property type="project" value="TreeGrafter"/>
</dbReference>
<dbReference type="InterPro" id="IPR000352">
    <property type="entry name" value="Pep_chain_release_fac_I"/>
</dbReference>
<dbReference type="GO" id="GO:0004045">
    <property type="term" value="F:peptidyl-tRNA hydrolase activity"/>
    <property type="evidence" value="ECO:0007669"/>
    <property type="project" value="TreeGrafter"/>
</dbReference>
<dbReference type="AlphaFoldDB" id="A0A1L7XGQ9"/>
<proteinExistence type="inferred from homology"/>
<evidence type="ECO:0000256" key="1">
    <source>
        <dbReference type="ARBA" id="ARBA00010835"/>
    </source>
</evidence>
<dbReference type="SUPFAM" id="SSF75620">
    <property type="entry name" value="Release factor"/>
    <property type="match status" value="1"/>
</dbReference>
<feature type="region of interest" description="Disordered" evidence="2">
    <location>
        <begin position="200"/>
        <end position="221"/>
    </location>
</feature>
<dbReference type="Proteomes" id="UP000184330">
    <property type="component" value="Unassembled WGS sequence"/>
</dbReference>
<dbReference type="PANTHER" id="PTHR11075">
    <property type="entry name" value="PEPTIDE CHAIN RELEASE FACTOR"/>
    <property type="match status" value="1"/>
</dbReference>
<dbReference type="EMBL" id="FJOG01000026">
    <property type="protein sequence ID" value="CZR64235.1"/>
    <property type="molecule type" value="Genomic_DNA"/>
</dbReference>
<dbReference type="InterPro" id="IPR045853">
    <property type="entry name" value="Pep_chain_release_fac_I_sf"/>
</dbReference>
<accession>A0A1L7XGQ9</accession>